<gene>
    <name evidence="1" type="ORF">AWC14_17660</name>
</gene>
<evidence type="ECO:0000313" key="1">
    <source>
        <dbReference type="EMBL" id="ORW12143.1"/>
    </source>
</evidence>
<accession>A0A1X1YM95</accession>
<comment type="caution">
    <text evidence="1">The sequence shown here is derived from an EMBL/GenBank/DDBJ whole genome shotgun (WGS) entry which is preliminary data.</text>
</comment>
<organism evidence="1 2">
    <name type="scientific">Mycobacterium kyorinense</name>
    <dbReference type="NCBI Taxonomy" id="487514"/>
    <lineage>
        <taxon>Bacteria</taxon>
        <taxon>Bacillati</taxon>
        <taxon>Actinomycetota</taxon>
        <taxon>Actinomycetes</taxon>
        <taxon>Mycobacteriales</taxon>
        <taxon>Mycobacteriaceae</taxon>
        <taxon>Mycobacterium</taxon>
    </lineage>
</organism>
<evidence type="ECO:0000313" key="2">
    <source>
        <dbReference type="Proteomes" id="UP000193487"/>
    </source>
</evidence>
<dbReference type="AlphaFoldDB" id="A0A1X1YM95"/>
<keyword evidence="2" id="KW-1185">Reference proteome</keyword>
<reference evidence="1 2" key="1">
    <citation type="submission" date="2016-01" db="EMBL/GenBank/DDBJ databases">
        <title>The new phylogeny of the genus Mycobacterium.</title>
        <authorList>
            <person name="Tarcisio F."/>
            <person name="Conor M."/>
            <person name="Antonella G."/>
            <person name="Elisabetta G."/>
            <person name="Giulia F.S."/>
            <person name="Sara T."/>
            <person name="Anna F."/>
            <person name="Clotilde B."/>
            <person name="Roberto B."/>
            <person name="Veronica D.S."/>
            <person name="Fabio R."/>
            <person name="Monica P."/>
            <person name="Olivier J."/>
            <person name="Enrico T."/>
            <person name="Nicola S."/>
        </authorList>
    </citation>
    <scope>NUCLEOTIDE SEQUENCE [LARGE SCALE GENOMIC DNA]</scope>
    <source>
        <strain evidence="1 2">DSM 45166</strain>
    </source>
</reference>
<dbReference type="EMBL" id="LQPE01000003">
    <property type="protein sequence ID" value="ORW12143.1"/>
    <property type="molecule type" value="Genomic_DNA"/>
</dbReference>
<proteinExistence type="predicted"/>
<sequence>MGEIVEWELDIGIVNRPLKNLAIHLEKGSPDRLGLCHHATDCLFKQIPFYGTLDYGMRDYMPFFIKATRLLSKPDVELPARQRKCLVIKFHRTHRTRTG</sequence>
<dbReference type="Proteomes" id="UP000193487">
    <property type="component" value="Unassembled WGS sequence"/>
</dbReference>
<protein>
    <submittedName>
        <fullName evidence="1">Uncharacterized protein</fullName>
    </submittedName>
</protein>
<name>A0A1X1YM95_9MYCO</name>